<organism evidence="1 2">
    <name type="scientific">Lentzea kristufekii</name>
    <dbReference type="NCBI Taxonomy" id="3095430"/>
    <lineage>
        <taxon>Bacteria</taxon>
        <taxon>Bacillati</taxon>
        <taxon>Actinomycetota</taxon>
        <taxon>Actinomycetes</taxon>
        <taxon>Pseudonocardiales</taxon>
        <taxon>Pseudonocardiaceae</taxon>
        <taxon>Lentzea</taxon>
    </lineage>
</organism>
<dbReference type="Proteomes" id="UP001271792">
    <property type="component" value="Unassembled WGS sequence"/>
</dbReference>
<protein>
    <submittedName>
        <fullName evidence="1">Helix-turn-helix transcriptional regulator</fullName>
    </submittedName>
</protein>
<evidence type="ECO:0000313" key="2">
    <source>
        <dbReference type="Proteomes" id="UP001271792"/>
    </source>
</evidence>
<gene>
    <name evidence="1" type="ORF">SK571_31150</name>
</gene>
<feature type="non-terminal residue" evidence="1">
    <location>
        <position position="107"/>
    </location>
</feature>
<dbReference type="EMBL" id="JAXAVV010000017">
    <property type="protein sequence ID" value="MDX8053849.1"/>
    <property type="molecule type" value="Genomic_DNA"/>
</dbReference>
<keyword evidence="2" id="KW-1185">Reference proteome</keyword>
<reference evidence="1 2" key="2">
    <citation type="submission" date="2023-11" db="EMBL/GenBank/DDBJ databases">
        <authorList>
            <person name="Lara A.C."/>
            <person name="Chronakova A."/>
        </authorList>
    </citation>
    <scope>NUCLEOTIDE SEQUENCE [LARGE SCALE GENOMIC DNA]</scope>
    <source>
        <strain evidence="1 2">BCCO 10_0798</strain>
    </source>
</reference>
<reference evidence="1 2" key="1">
    <citation type="submission" date="2023-11" db="EMBL/GenBank/DDBJ databases">
        <title>Lentzea sokolovensis, sp. nov., Lentzea kristufkii, sp. nov., and Lentzea miocenensis, sp. nov., rare actinobacteria from Sokolov Coal Basin, Miocene lacustrine sediment, Czech Republic.</title>
        <authorList>
            <person name="Lara A."/>
            <person name="Kotroba L."/>
            <person name="Nouioui I."/>
            <person name="Neumann-Schaal M."/>
            <person name="Mast Y."/>
            <person name="Chronakova A."/>
        </authorList>
    </citation>
    <scope>NUCLEOTIDE SEQUENCE [LARGE SCALE GENOMIC DNA]</scope>
    <source>
        <strain evidence="1 2">BCCO 10_0798</strain>
    </source>
</reference>
<name>A0ABU4U0P0_9PSEU</name>
<dbReference type="RefSeq" id="WP_319987647.1">
    <property type="nucleotide sequence ID" value="NZ_JAXAVV010000017.1"/>
</dbReference>
<proteinExistence type="predicted"/>
<dbReference type="CDD" id="cd00093">
    <property type="entry name" value="HTH_XRE"/>
    <property type="match status" value="1"/>
</dbReference>
<evidence type="ECO:0000313" key="1">
    <source>
        <dbReference type="EMBL" id="MDX8053849.1"/>
    </source>
</evidence>
<dbReference type="Pfam" id="PF13560">
    <property type="entry name" value="HTH_31"/>
    <property type="match status" value="1"/>
</dbReference>
<sequence>MAEPADLDAGHLGSVNTPADFAACLEGLRRRLELSYEAMEQAARKLRPRPGHARFEHLGKSTVGEIVTGRRMPTEGKLRTFLAVCQVPIVDQVRWHAAWERARLAHL</sequence>
<dbReference type="InterPro" id="IPR001387">
    <property type="entry name" value="Cro/C1-type_HTH"/>
</dbReference>
<accession>A0ABU4U0P0</accession>
<comment type="caution">
    <text evidence="1">The sequence shown here is derived from an EMBL/GenBank/DDBJ whole genome shotgun (WGS) entry which is preliminary data.</text>
</comment>